<keyword evidence="2" id="KW-1185">Reference proteome</keyword>
<gene>
    <name evidence="1" type="ORF">DAPPUDRAFT_110143</name>
</gene>
<accession>E9H5M1</accession>
<dbReference type="OrthoDB" id="10319411at2759"/>
<proteinExistence type="predicted"/>
<evidence type="ECO:0000313" key="1">
    <source>
        <dbReference type="EMBL" id="EFX72887.1"/>
    </source>
</evidence>
<sequence length="250" mass="26183">MAVLACSWLMATTAENPSRTERQYSLNGDYAIPYYGSLIDLPSFSYLPEIRANNYLNRPFTTSAPGMIILQLPNFLYQIVSIQSILRTASSGERTFQTLINLITGRPLLCPACPTCPTCPVCPVVPVIPAQAITLTPAVGECLTTAVLNTASVAPCSRVSAAPKGTIDVTFSDTGKLQTVTIGIVAVAPNTQIQLTCKAIPTGGDSVAKTQVGAITSNVPITSNGFLQIIASGAGAPDTAIKLTCSWVSS</sequence>
<dbReference type="KEGG" id="dpx:DAPPUDRAFT_110143"/>
<dbReference type="AlphaFoldDB" id="E9H5M1"/>
<dbReference type="HOGENOM" id="CLU_1112291_0_0_1"/>
<protein>
    <submittedName>
        <fullName evidence="1">Uncharacterized protein</fullName>
    </submittedName>
</protein>
<organism evidence="1 2">
    <name type="scientific">Daphnia pulex</name>
    <name type="common">Water flea</name>
    <dbReference type="NCBI Taxonomy" id="6669"/>
    <lineage>
        <taxon>Eukaryota</taxon>
        <taxon>Metazoa</taxon>
        <taxon>Ecdysozoa</taxon>
        <taxon>Arthropoda</taxon>
        <taxon>Crustacea</taxon>
        <taxon>Branchiopoda</taxon>
        <taxon>Diplostraca</taxon>
        <taxon>Cladocera</taxon>
        <taxon>Anomopoda</taxon>
        <taxon>Daphniidae</taxon>
        <taxon>Daphnia</taxon>
    </lineage>
</organism>
<dbReference type="Proteomes" id="UP000000305">
    <property type="component" value="Unassembled WGS sequence"/>
</dbReference>
<evidence type="ECO:0000313" key="2">
    <source>
        <dbReference type="Proteomes" id="UP000000305"/>
    </source>
</evidence>
<name>E9H5M1_DAPPU</name>
<reference evidence="1 2" key="1">
    <citation type="journal article" date="2011" name="Science">
        <title>The ecoresponsive genome of Daphnia pulex.</title>
        <authorList>
            <person name="Colbourne J.K."/>
            <person name="Pfrender M.E."/>
            <person name="Gilbert D."/>
            <person name="Thomas W.K."/>
            <person name="Tucker A."/>
            <person name="Oakley T.H."/>
            <person name="Tokishita S."/>
            <person name="Aerts A."/>
            <person name="Arnold G.J."/>
            <person name="Basu M.K."/>
            <person name="Bauer D.J."/>
            <person name="Caceres C.E."/>
            <person name="Carmel L."/>
            <person name="Casola C."/>
            <person name="Choi J.H."/>
            <person name="Detter J.C."/>
            <person name="Dong Q."/>
            <person name="Dusheyko S."/>
            <person name="Eads B.D."/>
            <person name="Frohlich T."/>
            <person name="Geiler-Samerotte K.A."/>
            <person name="Gerlach D."/>
            <person name="Hatcher P."/>
            <person name="Jogdeo S."/>
            <person name="Krijgsveld J."/>
            <person name="Kriventseva E.V."/>
            <person name="Kultz D."/>
            <person name="Laforsch C."/>
            <person name="Lindquist E."/>
            <person name="Lopez J."/>
            <person name="Manak J.R."/>
            <person name="Muller J."/>
            <person name="Pangilinan J."/>
            <person name="Patwardhan R.P."/>
            <person name="Pitluck S."/>
            <person name="Pritham E.J."/>
            <person name="Rechtsteiner A."/>
            <person name="Rho M."/>
            <person name="Rogozin I.B."/>
            <person name="Sakarya O."/>
            <person name="Salamov A."/>
            <person name="Schaack S."/>
            <person name="Shapiro H."/>
            <person name="Shiga Y."/>
            <person name="Skalitzky C."/>
            <person name="Smith Z."/>
            <person name="Souvorov A."/>
            <person name="Sung W."/>
            <person name="Tang Z."/>
            <person name="Tsuchiya D."/>
            <person name="Tu H."/>
            <person name="Vos H."/>
            <person name="Wang M."/>
            <person name="Wolf Y.I."/>
            <person name="Yamagata H."/>
            <person name="Yamada T."/>
            <person name="Ye Y."/>
            <person name="Shaw J.R."/>
            <person name="Andrews J."/>
            <person name="Crease T.J."/>
            <person name="Tang H."/>
            <person name="Lucas S.M."/>
            <person name="Robertson H.M."/>
            <person name="Bork P."/>
            <person name="Koonin E.V."/>
            <person name="Zdobnov E.M."/>
            <person name="Grigoriev I.V."/>
            <person name="Lynch M."/>
            <person name="Boore J.L."/>
        </authorList>
    </citation>
    <scope>NUCLEOTIDE SEQUENCE [LARGE SCALE GENOMIC DNA]</scope>
</reference>
<dbReference type="EMBL" id="GL732594">
    <property type="protein sequence ID" value="EFX72887.1"/>
    <property type="molecule type" value="Genomic_DNA"/>
</dbReference>
<dbReference type="InParanoid" id="E9H5M1"/>